<evidence type="ECO:0000313" key="5">
    <source>
        <dbReference type="Proteomes" id="UP000234951"/>
    </source>
</evidence>
<evidence type="ECO:0000313" key="3">
    <source>
        <dbReference type="EMBL" id="PLR82180.1"/>
    </source>
</evidence>
<dbReference type="PANTHER" id="PTHR34860">
    <property type="entry name" value="REPRESSOR-LIKE PROTEIN SSO7C3"/>
    <property type="match status" value="1"/>
</dbReference>
<evidence type="ECO:0000259" key="2">
    <source>
        <dbReference type="PROSITE" id="PS51740"/>
    </source>
</evidence>
<dbReference type="EMBL" id="PGVA01000028">
    <property type="protein sequence ID" value="PLR82180.1"/>
    <property type="molecule type" value="Genomic_DNA"/>
</dbReference>
<sequence>MYVRRISKKGQICIPKKIQTKLSILEGDYLYIYIKYSNIIIEKHNDNQTLNQCVIRNGQISIPAEIRRILGISYDTPLVIDASGLQKKIILKPQKKLCY</sequence>
<keyword evidence="6" id="KW-1185">Reference proteome</keyword>
<evidence type="ECO:0000313" key="4">
    <source>
        <dbReference type="EMBL" id="PLR97914.1"/>
    </source>
</evidence>
<dbReference type="OrthoDB" id="2896720at2"/>
<dbReference type="NCBIfam" id="TIGR01439">
    <property type="entry name" value="lp_hng_hel_AbrB"/>
    <property type="match status" value="1"/>
</dbReference>
<dbReference type="Gene3D" id="2.10.260.10">
    <property type="match status" value="2"/>
</dbReference>
<evidence type="ECO:0000256" key="1">
    <source>
        <dbReference type="PROSITE-ProRule" id="PRU01076"/>
    </source>
</evidence>
<dbReference type="SMART" id="SM00966">
    <property type="entry name" value="SpoVT_AbrB"/>
    <property type="match status" value="2"/>
</dbReference>
<dbReference type="GO" id="GO:0003677">
    <property type="term" value="F:DNA binding"/>
    <property type="evidence" value="ECO:0007669"/>
    <property type="project" value="UniProtKB-UniRule"/>
</dbReference>
<dbReference type="PROSITE" id="PS51740">
    <property type="entry name" value="SPOVT_ABRB"/>
    <property type="match status" value="1"/>
</dbReference>
<reference evidence="3 5" key="1">
    <citation type="submission" date="2017-11" db="EMBL/GenBank/DDBJ databases">
        <title>Comparitive Functional Genomics of Dry Heat Resistant strains isolated from the Viking Spacecraft.</title>
        <authorList>
            <person name="Seuylemezian A."/>
            <person name="Cooper K."/>
            <person name="Vaishampayan P."/>
        </authorList>
    </citation>
    <scope>NUCLEOTIDE SEQUENCE [LARGE SCALE GENOMIC DNA]</scope>
    <source>
        <strain evidence="3 5">M4.6</strain>
    </source>
</reference>
<proteinExistence type="predicted"/>
<dbReference type="InterPro" id="IPR037914">
    <property type="entry name" value="SpoVT-AbrB_sf"/>
</dbReference>
<protein>
    <recommendedName>
        <fullName evidence="2">SpoVT-AbrB domain-containing protein</fullName>
    </recommendedName>
</protein>
<evidence type="ECO:0000313" key="6">
    <source>
        <dbReference type="Proteomes" id="UP000235114"/>
    </source>
</evidence>
<dbReference type="InterPro" id="IPR007159">
    <property type="entry name" value="SpoVT-AbrB_dom"/>
</dbReference>
<dbReference type="Pfam" id="PF04014">
    <property type="entry name" value="MazE_antitoxin"/>
    <property type="match status" value="2"/>
</dbReference>
<name>A0A2N5GL30_9BACI</name>
<dbReference type="EMBL" id="PGVD01000025">
    <property type="protein sequence ID" value="PLR97914.1"/>
    <property type="molecule type" value="Genomic_DNA"/>
</dbReference>
<feature type="domain" description="SpoVT-AbrB" evidence="2">
    <location>
        <begin position="49"/>
        <end position="96"/>
    </location>
</feature>
<organism evidence="3 5">
    <name type="scientific">Bacillus canaveralius</name>
    <dbReference type="NCBI Taxonomy" id="1403243"/>
    <lineage>
        <taxon>Bacteria</taxon>
        <taxon>Bacillati</taxon>
        <taxon>Bacillota</taxon>
        <taxon>Bacilli</taxon>
        <taxon>Bacillales</taxon>
        <taxon>Bacillaceae</taxon>
        <taxon>Bacillus</taxon>
    </lineage>
</organism>
<gene>
    <name evidence="3" type="ORF">CU635_13545</name>
    <name evidence="4" type="ORF">CVD25_08795</name>
</gene>
<dbReference type="RefSeq" id="WP_101577896.1">
    <property type="nucleotide sequence ID" value="NZ_PGVA01000028.1"/>
</dbReference>
<dbReference type="AlphaFoldDB" id="A0A2N5GL30"/>
<dbReference type="SUPFAM" id="SSF89447">
    <property type="entry name" value="AbrB/MazE/MraZ-like"/>
    <property type="match status" value="2"/>
</dbReference>
<dbReference type="PANTHER" id="PTHR34860:SF6">
    <property type="entry name" value="REPRESSOR-LIKE PROTEIN SSO7C3"/>
    <property type="match status" value="1"/>
</dbReference>
<accession>A0A2N5GL30</accession>
<reference evidence="4 6" key="2">
    <citation type="submission" date="2017-12" db="EMBL/GenBank/DDBJ databases">
        <title>Comparative Functional Genomics of Dry Heat Resistant strains isolated from the Viking Spacecraft.</title>
        <authorList>
            <person name="Seuylemezian A."/>
            <person name="Cooper K."/>
            <person name="Vaishampayan P."/>
        </authorList>
    </citation>
    <scope>NUCLEOTIDE SEQUENCE [LARGE SCALE GENOMIC DNA]</scope>
    <source>
        <strain evidence="4 6">ATCC 29669</strain>
    </source>
</reference>
<dbReference type="Proteomes" id="UP000235114">
    <property type="component" value="Unassembled WGS sequence"/>
</dbReference>
<dbReference type="Proteomes" id="UP000234951">
    <property type="component" value="Unassembled WGS sequence"/>
</dbReference>
<dbReference type="InterPro" id="IPR052975">
    <property type="entry name" value="Repressor-like_regulatory"/>
</dbReference>
<keyword evidence="1" id="KW-0238">DNA-binding</keyword>
<comment type="caution">
    <text evidence="3">The sequence shown here is derived from an EMBL/GenBank/DDBJ whole genome shotgun (WGS) entry which is preliminary data.</text>
</comment>